<accession>A0A0F9LQ58</accession>
<gene>
    <name evidence="1" type="ORF">LCGC14_1480700</name>
</gene>
<name>A0A0F9LQ58_9ZZZZ</name>
<sequence>MTLYTINEFRNLKRDAKQKWFDDSILSVDDSYLVLEFELKSPEEVEITFDDGKNWQKLIPTPQPPGN</sequence>
<proteinExistence type="predicted"/>
<organism evidence="1">
    <name type="scientific">marine sediment metagenome</name>
    <dbReference type="NCBI Taxonomy" id="412755"/>
    <lineage>
        <taxon>unclassified sequences</taxon>
        <taxon>metagenomes</taxon>
        <taxon>ecological metagenomes</taxon>
    </lineage>
</organism>
<protein>
    <submittedName>
        <fullName evidence="1">Uncharacterized protein</fullName>
    </submittedName>
</protein>
<dbReference type="AlphaFoldDB" id="A0A0F9LQ58"/>
<dbReference type="EMBL" id="LAZR01010522">
    <property type="protein sequence ID" value="KKM66490.1"/>
    <property type="molecule type" value="Genomic_DNA"/>
</dbReference>
<comment type="caution">
    <text evidence="1">The sequence shown here is derived from an EMBL/GenBank/DDBJ whole genome shotgun (WGS) entry which is preliminary data.</text>
</comment>
<evidence type="ECO:0000313" key="1">
    <source>
        <dbReference type="EMBL" id="KKM66490.1"/>
    </source>
</evidence>
<reference evidence="1" key="1">
    <citation type="journal article" date="2015" name="Nature">
        <title>Complex archaea that bridge the gap between prokaryotes and eukaryotes.</title>
        <authorList>
            <person name="Spang A."/>
            <person name="Saw J.H."/>
            <person name="Jorgensen S.L."/>
            <person name="Zaremba-Niedzwiedzka K."/>
            <person name="Martijn J."/>
            <person name="Lind A.E."/>
            <person name="van Eijk R."/>
            <person name="Schleper C."/>
            <person name="Guy L."/>
            <person name="Ettema T.J."/>
        </authorList>
    </citation>
    <scope>NUCLEOTIDE SEQUENCE</scope>
</reference>